<dbReference type="GO" id="GO:0046872">
    <property type="term" value="F:metal ion binding"/>
    <property type="evidence" value="ECO:0007669"/>
    <property type="project" value="UniProtKB-KW"/>
</dbReference>
<reference evidence="3" key="1">
    <citation type="submission" date="2022-01" db="EMBL/GenBank/DDBJ databases">
        <authorList>
            <person name="Braso-Vives M."/>
        </authorList>
    </citation>
    <scope>NUCLEOTIDE SEQUENCE</scope>
</reference>
<evidence type="ECO:0000313" key="3">
    <source>
        <dbReference type="EMBL" id="CAH1271126.1"/>
    </source>
</evidence>
<proteinExistence type="inferred from homology"/>
<dbReference type="InterPro" id="IPR005502">
    <property type="entry name" value="Ribosyl_crysJ1"/>
</dbReference>
<evidence type="ECO:0000256" key="2">
    <source>
        <dbReference type="PIRSR" id="PIRSR605502-1"/>
    </source>
</evidence>
<comment type="cofactor">
    <cofactor evidence="2">
        <name>Mg(2+)</name>
        <dbReference type="ChEBI" id="CHEBI:18420"/>
    </cofactor>
    <text evidence="2">Binds 2 magnesium ions per subunit.</text>
</comment>
<dbReference type="Pfam" id="PF03747">
    <property type="entry name" value="ADP_ribosyl_GH"/>
    <property type="match status" value="1"/>
</dbReference>
<keyword evidence="2" id="KW-0479">Metal-binding</keyword>
<feature type="binding site" evidence="2">
    <location>
        <position position="52"/>
    </location>
    <ligand>
        <name>Mg(2+)</name>
        <dbReference type="ChEBI" id="CHEBI:18420"/>
        <label>1</label>
    </ligand>
</feature>
<evidence type="ECO:0000313" key="4">
    <source>
        <dbReference type="Proteomes" id="UP000838412"/>
    </source>
</evidence>
<comment type="similarity">
    <text evidence="1">Belongs to the ADP-ribosylglycohydrolase family.</text>
</comment>
<keyword evidence="4" id="KW-1185">Reference proteome</keyword>
<dbReference type="PANTHER" id="PTHR16222:SF17">
    <property type="entry name" value="SELENOPROTEIN J"/>
    <property type="match status" value="1"/>
</dbReference>
<keyword evidence="2" id="KW-0460">Magnesium</keyword>
<dbReference type="Gene3D" id="1.10.4080.10">
    <property type="entry name" value="ADP-ribosylation/Crystallin J1"/>
    <property type="match status" value="1"/>
</dbReference>
<dbReference type="InterPro" id="IPR050792">
    <property type="entry name" value="ADP-ribosylglycohydrolase"/>
</dbReference>
<organism evidence="3 4">
    <name type="scientific">Branchiostoma lanceolatum</name>
    <name type="common">Common lancelet</name>
    <name type="synonym">Amphioxus lanceolatum</name>
    <dbReference type="NCBI Taxonomy" id="7740"/>
    <lineage>
        <taxon>Eukaryota</taxon>
        <taxon>Metazoa</taxon>
        <taxon>Chordata</taxon>
        <taxon>Cephalochordata</taxon>
        <taxon>Leptocardii</taxon>
        <taxon>Amphioxiformes</taxon>
        <taxon>Branchiostomatidae</taxon>
        <taxon>Branchiostoma</taxon>
    </lineage>
</organism>
<dbReference type="PANTHER" id="PTHR16222">
    <property type="entry name" value="ADP-RIBOSYLGLYCOHYDROLASE"/>
    <property type="match status" value="1"/>
</dbReference>
<dbReference type="SUPFAM" id="SSF101478">
    <property type="entry name" value="ADP-ribosylglycohydrolase"/>
    <property type="match status" value="1"/>
</dbReference>
<evidence type="ECO:0000256" key="1">
    <source>
        <dbReference type="ARBA" id="ARBA00010702"/>
    </source>
</evidence>
<dbReference type="InterPro" id="IPR036705">
    <property type="entry name" value="Ribosyl_crysJ1_sf"/>
</dbReference>
<gene>
    <name evidence="3" type="primary">Hypp4567</name>
    <name evidence="3" type="ORF">BLAG_LOCUS23230</name>
</gene>
<name>A0A8K0A9F3_BRALA</name>
<accession>A0A8K0A9F3</accession>
<sequence>MAAMLQQEALTNLLMWIYLPKSLQSAVHGVVTGEDYVSAIRTTIRAGGCNSSRSSIIGACFGAQVGVEGIPADWRAKTLRYEQVLELARRVVSNRSSF</sequence>
<dbReference type="EMBL" id="OV696693">
    <property type="protein sequence ID" value="CAH1271126.1"/>
    <property type="molecule type" value="Genomic_DNA"/>
</dbReference>
<dbReference type="AlphaFoldDB" id="A0A8K0A9F3"/>
<protein>
    <submittedName>
        <fullName evidence="3">Hypp4567 protein</fullName>
    </submittedName>
</protein>
<dbReference type="OrthoDB" id="524326at2759"/>
<dbReference type="Proteomes" id="UP000838412">
    <property type="component" value="Chromosome 8"/>
</dbReference>